<evidence type="ECO:0000313" key="2">
    <source>
        <dbReference type="EMBL" id="GIZ03616.1"/>
    </source>
</evidence>
<dbReference type="Proteomes" id="UP001054945">
    <property type="component" value="Unassembled WGS sequence"/>
</dbReference>
<sequence length="368" mass="43048">MNKVEEEFRKQRDKEKVNIRHQLRILNLQEKSDSNETFYNKVPKHEISEFSDNLSKIKQNVQYLPEPVDGWRVQSFRNGQDLEDSSKWQQPTGMKKWLKRQTRDYQGLSPTRPEPEGGGLPVMIVNRNGRPKCIHGNESHCSLCKNNFVSKPYELSRKDSQKMSSTNDAKLSSIPKSMVSKTVDSQKCLRNQLHSNPQNIQENGIKDKNGRILASDMNDTNFLEESMEEYEQHTKLCRTNSGRTFESHSYYALERRKEESQKLKENVRKKARDFEKRTRKYQSRDYDSDDSGSDVRETRHQRPHNGRNQKKEAYRRNKGTIFFQKSPHRNGARVKPLMSGHIPNGRSPSYPKSPNCRAIMSQQRIPTC</sequence>
<evidence type="ECO:0000256" key="1">
    <source>
        <dbReference type="SAM" id="MobiDB-lite"/>
    </source>
</evidence>
<dbReference type="AlphaFoldDB" id="A0AAV4Y836"/>
<comment type="caution">
    <text evidence="2">The sequence shown here is derived from an EMBL/GenBank/DDBJ whole genome shotgun (WGS) entry which is preliminary data.</text>
</comment>
<evidence type="ECO:0000313" key="3">
    <source>
        <dbReference type="Proteomes" id="UP001054945"/>
    </source>
</evidence>
<accession>A0AAV4Y836</accession>
<gene>
    <name evidence="2" type="primary">AVEN_84965_1</name>
    <name evidence="2" type="ORF">CEXT_242291</name>
</gene>
<protein>
    <submittedName>
        <fullName evidence="2">Uncharacterized protein</fullName>
    </submittedName>
</protein>
<feature type="compositionally biased region" description="Basic and acidic residues" evidence="1">
    <location>
        <begin position="257"/>
        <end position="286"/>
    </location>
</feature>
<feature type="region of interest" description="Disordered" evidence="1">
    <location>
        <begin position="257"/>
        <end position="368"/>
    </location>
</feature>
<organism evidence="2 3">
    <name type="scientific">Caerostris extrusa</name>
    <name type="common">Bark spider</name>
    <name type="synonym">Caerostris bankana</name>
    <dbReference type="NCBI Taxonomy" id="172846"/>
    <lineage>
        <taxon>Eukaryota</taxon>
        <taxon>Metazoa</taxon>
        <taxon>Ecdysozoa</taxon>
        <taxon>Arthropoda</taxon>
        <taxon>Chelicerata</taxon>
        <taxon>Arachnida</taxon>
        <taxon>Araneae</taxon>
        <taxon>Araneomorphae</taxon>
        <taxon>Entelegynae</taxon>
        <taxon>Araneoidea</taxon>
        <taxon>Araneidae</taxon>
        <taxon>Caerostris</taxon>
    </lineage>
</organism>
<keyword evidence="3" id="KW-1185">Reference proteome</keyword>
<proteinExistence type="predicted"/>
<name>A0AAV4Y836_CAEEX</name>
<dbReference type="EMBL" id="BPLR01018978">
    <property type="protein sequence ID" value="GIZ03616.1"/>
    <property type="molecule type" value="Genomic_DNA"/>
</dbReference>
<reference evidence="2 3" key="1">
    <citation type="submission" date="2021-06" db="EMBL/GenBank/DDBJ databases">
        <title>Caerostris extrusa draft genome.</title>
        <authorList>
            <person name="Kono N."/>
            <person name="Arakawa K."/>
        </authorList>
    </citation>
    <scope>NUCLEOTIDE SEQUENCE [LARGE SCALE GENOMIC DNA]</scope>
</reference>
<feature type="region of interest" description="Disordered" evidence="1">
    <location>
        <begin position="82"/>
        <end position="101"/>
    </location>
</feature>